<keyword evidence="2" id="KW-1185">Reference proteome</keyword>
<accession>A0A318S3Y6</accession>
<gene>
    <name evidence="1" type="ORF">DES52_110103</name>
</gene>
<name>A0A318S3Y6_9DEIO</name>
<evidence type="ECO:0000313" key="2">
    <source>
        <dbReference type="Proteomes" id="UP000248326"/>
    </source>
</evidence>
<dbReference type="Proteomes" id="UP000248326">
    <property type="component" value="Unassembled WGS sequence"/>
</dbReference>
<comment type="caution">
    <text evidence="1">The sequence shown here is derived from an EMBL/GenBank/DDBJ whole genome shotgun (WGS) entry which is preliminary data.</text>
</comment>
<dbReference type="AlphaFoldDB" id="A0A318S3Y6"/>
<protein>
    <submittedName>
        <fullName evidence="1">Uncharacterized protein</fullName>
    </submittedName>
</protein>
<proteinExistence type="predicted"/>
<dbReference type="EMBL" id="QJSX01000010">
    <property type="protein sequence ID" value="PYE53119.1"/>
    <property type="molecule type" value="Genomic_DNA"/>
</dbReference>
<evidence type="ECO:0000313" key="1">
    <source>
        <dbReference type="EMBL" id="PYE53119.1"/>
    </source>
</evidence>
<sequence length="93" mass="10305">MEGRGGVVHARHRTGSTHSLMKFVSSDVAAFVNDRRKFNGLPMLDVDEQTLRTSPVLPEAAFGRGESRDTPNAAGWDRLFHNSLEQSLAPRRS</sequence>
<organism evidence="1 2">
    <name type="scientific">Deinococcus yavapaiensis KR-236</name>
    <dbReference type="NCBI Taxonomy" id="694435"/>
    <lineage>
        <taxon>Bacteria</taxon>
        <taxon>Thermotogati</taxon>
        <taxon>Deinococcota</taxon>
        <taxon>Deinococci</taxon>
        <taxon>Deinococcales</taxon>
        <taxon>Deinococcaceae</taxon>
        <taxon>Deinococcus</taxon>
    </lineage>
</organism>
<reference evidence="1 2" key="1">
    <citation type="submission" date="2018-06" db="EMBL/GenBank/DDBJ databases">
        <title>Genomic Encyclopedia of Type Strains, Phase IV (KMG-IV): sequencing the most valuable type-strain genomes for metagenomic binning, comparative biology and taxonomic classification.</title>
        <authorList>
            <person name="Goeker M."/>
        </authorList>
    </citation>
    <scope>NUCLEOTIDE SEQUENCE [LARGE SCALE GENOMIC DNA]</scope>
    <source>
        <strain evidence="1 2">DSM 18048</strain>
    </source>
</reference>